<proteinExistence type="predicted"/>
<protein>
    <submittedName>
        <fullName evidence="2">Uncharacterized protein</fullName>
    </submittedName>
</protein>
<dbReference type="Proteomes" id="UP001066276">
    <property type="component" value="Chromosome 4_1"/>
</dbReference>
<gene>
    <name evidence="2" type="ORF">NDU88_003696</name>
</gene>
<dbReference type="EMBL" id="JANPWB010000007">
    <property type="protein sequence ID" value="KAJ1171838.1"/>
    <property type="molecule type" value="Genomic_DNA"/>
</dbReference>
<feature type="region of interest" description="Disordered" evidence="1">
    <location>
        <begin position="1"/>
        <end position="118"/>
    </location>
</feature>
<accession>A0AAV7T5X1</accession>
<dbReference type="AlphaFoldDB" id="A0AAV7T5X1"/>
<keyword evidence="3" id="KW-1185">Reference proteome</keyword>
<name>A0AAV7T5X1_PLEWA</name>
<evidence type="ECO:0000313" key="2">
    <source>
        <dbReference type="EMBL" id="KAJ1171838.1"/>
    </source>
</evidence>
<feature type="compositionally biased region" description="Basic and acidic residues" evidence="1">
    <location>
        <begin position="77"/>
        <end position="88"/>
    </location>
</feature>
<evidence type="ECO:0000313" key="3">
    <source>
        <dbReference type="Proteomes" id="UP001066276"/>
    </source>
</evidence>
<sequence>MDACEWSGGARAGSLRPERHKRKPRATSGVAGKCSSQRSRGPGAPGPVVRRKARVGHRDQGRGTARPAAARKPRWRQQRERQSRRPPEQRGSSRGPPDSRQLCRNGTGGAADGIADPD</sequence>
<reference evidence="2" key="1">
    <citation type="journal article" date="2022" name="bioRxiv">
        <title>Sequencing and chromosome-scale assembly of the giantPleurodeles waltlgenome.</title>
        <authorList>
            <person name="Brown T."/>
            <person name="Elewa A."/>
            <person name="Iarovenko S."/>
            <person name="Subramanian E."/>
            <person name="Araus A.J."/>
            <person name="Petzold A."/>
            <person name="Susuki M."/>
            <person name="Suzuki K.-i.T."/>
            <person name="Hayashi T."/>
            <person name="Toyoda A."/>
            <person name="Oliveira C."/>
            <person name="Osipova E."/>
            <person name="Leigh N.D."/>
            <person name="Simon A."/>
            <person name="Yun M.H."/>
        </authorList>
    </citation>
    <scope>NUCLEOTIDE SEQUENCE</scope>
    <source>
        <strain evidence="2">20211129_DDA</strain>
        <tissue evidence="2">Liver</tissue>
    </source>
</reference>
<comment type="caution">
    <text evidence="2">The sequence shown here is derived from an EMBL/GenBank/DDBJ whole genome shotgun (WGS) entry which is preliminary data.</text>
</comment>
<evidence type="ECO:0000256" key="1">
    <source>
        <dbReference type="SAM" id="MobiDB-lite"/>
    </source>
</evidence>
<organism evidence="2 3">
    <name type="scientific">Pleurodeles waltl</name>
    <name type="common">Iberian ribbed newt</name>
    <dbReference type="NCBI Taxonomy" id="8319"/>
    <lineage>
        <taxon>Eukaryota</taxon>
        <taxon>Metazoa</taxon>
        <taxon>Chordata</taxon>
        <taxon>Craniata</taxon>
        <taxon>Vertebrata</taxon>
        <taxon>Euteleostomi</taxon>
        <taxon>Amphibia</taxon>
        <taxon>Batrachia</taxon>
        <taxon>Caudata</taxon>
        <taxon>Salamandroidea</taxon>
        <taxon>Salamandridae</taxon>
        <taxon>Pleurodelinae</taxon>
        <taxon>Pleurodeles</taxon>
    </lineage>
</organism>